<name>A0A7W6CLL5_9SPHN</name>
<gene>
    <name evidence="1" type="ORF">GGR38_004695</name>
</gene>
<protein>
    <submittedName>
        <fullName evidence="1">Uncharacterized protein</fullName>
    </submittedName>
</protein>
<reference evidence="1 2" key="1">
    <citation type="submission" date="2020-08" db="EMBL/GenBank/DDBJ databases">
        <title>Genomic Encyclopedia of Type Strains, Phase IV (KMG-IV): sequencing the most valuable type-strain genomes for metagenomic binning, comparative biology and taxonomic classification.</title>
        <authorList>
            <person name="Goeker M."/>
        </authorList>
    </citation>
    <scope>NUCLEOTIDE SEQUENCE [LARGE SCALE GENOMIC DNA]</scope>
    <source>
        <strain evidence="1 2">DSM 27057</strain>
    </source>
</reference>
<proteinExistence type="predicted"/>
<comment type="caution">
    <text evidence="1">The sequence shown here is derived from an EMBL/GenBank/DDBJ whole genome shotgun (WGS) entry which is preliminary data.</text>
</comment>
<organism evidence="1 2">
    <name type="scientific">Novosphingobium sediminicola</name>
    <dbReference type="NCBI Taxonomy" id="563162"/>
    <lineage>
        <taxon>Bacteria</taxon>
        <taxon>Pseudomonadati</taxon>
        <taxon>Pseudomonadota</taxon>
        <taxon>Alphaproteobacteria</taxon>
        <taxon>Sphingomonadales</taxon>
        <taxon>Sphingomonadaceae</taxon>
        <taxon>Novosphingobium</taxon>
    </lineage>
</organism>
<evidence type="ECO:0000313" key="2">
    <source>
        <dbReference type="Proteomes" id="UP000548867"/>
    </source>
</evidence>
<dbReference type="EMBL" id="JACIDX010000031">
    <property type="protein sequence ID" value="MBB3957720.1"/>
    <property type="molecule type" value="Genomic_DNA"/>
</dbReference>
<accession>A0A7W6CLL5</accession>
<keyword evidence="2" id="KW-1185">Reference proteome</keyword>
<dbReference type="Proteomes" id="UP000548867">
    <property type="component" value="Unassembled WGS sequence"/>
</dbReference>
<sequence length="87" mass="9389">MTGKETSVREVPLDALAINAVFEIGTLTFPTASCDGQASTTDKSMIPKPIYLAPKHPMTEAVHLISAAELPPERVLLQICVANEQRN</sequence>
<evidence type="ECO:0000313" key="1">
    <source>
        <dbReference type="EMBL" id="MBB3957720.1"/>
    </source>
</evidence>
<dbReference type="AlphaFoldDB" id="A0A7W6CLL5"/>